<dbReference type="Proteomes" id="UP001183604">
    <property type="component" value="Unassembled WGS sequence"/>
</dbReference>
<accession>A0A9X3PU36</accession>
<protein>
    <submittedName>
        <fullName evidence="4">CBS-domain-containing membrane protein</fullName>
    </submittedName>
    <submittedName>
        <fullName evidence="3">HPP family protein</fullName>
    </submittedName>
</protein>
<evidence type="ECO:0000259" key="2">
    <source>
        <dbReference type="Pfam" id="PF04982"/>
    </source>
</evidence>
<keyword evidence="1" id="KW-0472">Membrane</keyword>
<comment type="caution">
    <text evidence="3">The sequence shown here is derived from an EMBL/GenBank/DDBJ whole genome shotgun (WGS) entry which is preliminary data.</text>
</comment>
<dbReference type="RefSeq" id="WP_270122029.1">
    <property type="nucleotide sequence ID" value="NZ_BAAAOM010000004.1"/>
</dbReference>
<dbReference type="PANTHER" id="PTHR33741">
    <property type="entry name" value="TRANSMEMBRANE PROTEIN DDB_G0269096-RELATED"/>
    <property type="match status" value="1"/>
</dbReference>
<dbReference type="AlphaFoldDB" id="A0A9X3PU36"/>
<reference evidence="4 6" key="2">
    <citation type="submission" date="2023-07" db="EMBL/GenBank/DDBJ databases">
        <title>Sequencing the genomes of 1000 actinobacteria strains.</title>
        <authorList>
            <person name="Klenk H.-P."/>
        </authorList>
    </citation>
    <scope>NUCLEOTIDE SEQUENCE [LARGE SCALE GENOMIC DNA]</scope>
    <source>
        <strain evidence="4 6">DSM 44724</strain>
    </source>
</reference>
<reference evidence="3" key="1">
    <citation type="submission" date="2022-12" db="EMBL/GenBank/DDBJ databases">
        <title>Gycomyces niveus sp.nov., a novel actinomycete isolated from soil in Shouguang.</title>
        <authorList>
            <person name="Yang X."/>
        </authorList>
    </citation>
    <scope>NUCLEOTIDE SEQUENCE</scope>
    <source>
        <strain evidence="3">DSM 44724</strain>
    </source>
</reference>
<feature type="transmembrane region" description="Helical" evidence="1">
    <location>
        <begin position="40"/>
        <end position="57"/>
    </location>
</feature>
<sequence length="163" mass="16373">MTTLPKPQTARPAWVQTAVPTLAGLLGLLALAGLEEATGAALFALPWVAAVGIIAVAPQAPFAQPRNMLIGQVSAGVVGLAAVAVMGPSIWTAAVAAGLATAPMVALKAPHPPATATAALIGATGPSLWFLVDPILLASAATVLVGWLIGKALPGHKYPARWW</sequence>
<keyword evidence="6" id="KW-1185">Reference proteome</keyword>
<evidence type="ECO:0000256" key="1">
    <source>
        <dbReference type="SAM" id="Phobius"/>
    </source>
</evidence>
<dbReference type="PANTHER" id="PTHR33741:SF5">
    <property type="entry name" value="TRANSMEMBRANE PROTEIN DDB_G0269096-RELATED"/>
    <property type="match status" value="1"/>
</dbReference>
<dbReference type="EMBL" id="JAPZVQ010000005">
    <property type="protein sequence ID" value="MDA1385568.1"/>
    <property type="molecule type" value="Genomic_DNA"/>
</dbReference>
<feature type="transmembrane region" description="Helical" evidence="1">
    <location>
        <begin position="69"/>
        <end position="91"/>
    </location>
</feature>
<keyword evidence="1" id="KW-1133">Transmembrane helix</keyword>
<dbReference type="Proteomes" id="UP001145799">
    <property type="component" value="Unassembled WGS sequence"/>
</dbReference>
<feature type="transmembrane region" description="Helical" evidence="1">
    <location>
        <begin position="12"/>
        <end position="34"/>
    </location>
</feature>
<evidence type="ECO:0000313" key="3">
    <source>
        <dbReference type="EMBL" id="MDA1385568.1"/>
    </source>
</evidence>
<gene>
    <name evidence="4" type="ORF">J2S69_003314</name>
    <name evidence="3" type="ORF">O2L01_11290</name>
</gene>
<feature type="transmembrane region" description="Helical" evidence="1">
    <location>
        <begin position="128"/>
        <end position="149"/>
    </location>
</feature>
<keyword evidence="1" id="KW-0812">Transmembrane</keyword>
<dbReference type="InterPro" id="IPR058581">
    <property type="entry name" value="TM_HPP"/>
</dbReference>
<dbReference type="EMBL" id="JAVDYD010000001">
    <property type="protein sequence ID" value="MDR7339595.1"/>
    <property type="molecule type" value="Genomic_DNA"/>
</dbReference>
<evidence type="ECO:0000313" key="6">
    <source>
        <dbReference type="Proteomes" id="UP001183604"/>
    </source>
</evidence>
<proteinExistence type="predicted"/>
<dbReference type="Pfam" id="PF04982">
    <property type="entry name" value="TM_HPP"/>
    <property type="match status" value="1"/>
</dbReference>
<feature type="domain" description="HPP transmembrane region" evidence="2">
    <location>
        <begin position="11"/>
        <end position="159"/>
    </location>
</feature>
<organism evidence="3 5">
    <name type="scientific">Glycomyces lechevalierae</name>
    <dbReference type="NCBI Taxonomy" id="256034"/>
    <lineage>
        <taxon>Bacteria</taxon>
        <taxon>Bacillati</taxon>
        <taxon>Actinomycetota</taxon>
        <taxon>Actinomycetes</taxon>
        <taxon>Glycomycetales</taxon>
        <taxon>Glycomycetaceae</taxon>
        <taxon>Glycomyces</taxon>
    </lineage>
</organism>
<name>A0A9X3PU36_9ACTN</name>
<evidence type="ECO:0000313" key="5">
    <source>
        <dbReference type="Proteomes" id="UP001145799"/>
    </source>
</evidence>
<evidence type="ECO:0000313" key="4">
    <source>
        <dbReference type="EMBL" id="MDR7339595.1"/>
    </source>
</evidence>
<dbReference type="InterPro" id="IPR007065">
    <property type="entry name" value="HPP"/>
</dbReference>